<dbReference type="EMBL" id="ACFY01000143">
    <property type="protein sequence ID" value="EEG92770.1"/>
    <property type="molecule type" value="Genomic_DNA"/>
</dbReference>
<comment type="caution">
    <text evidence="1">The sequence shown here is derived from an EMBL/GenBank/DDBJ whole genome shotgun (WGS) entry which is preliminary data.</text>
</comment>
<gene>
    <name evidence="1" type="ORF">ROSEINA2194_03390</name>
</gene>
<dbReference type="Proteomes" id="UP000003561">
    <property type="component" value="Unassembled WGS sequence"/>
</dbReference>
<name>C0FXB1_9FIRM</name>
<protein>
    <submittedName>
        <fullName evidence="1">Uncharacterized protein</fullName>
    </submittedName>
</protein>
<proteinExistence type="predicted"/>
<evidence type="ECO:0000313" key="2">
    <source>
        <dbReference type="Proteomes" id="UP000003561"/>
    </source>
</evidence>
<organism evidence="1 2">
    <name type="scientific">Roseburia inulinivorans DSM 16841</name>
    <dbReference type="NCBI Taxonomy" id="622312"/>
    <lineage>
        <taxon>Bacteria</taxon>
        <taxon>Bacillati</taxon>
        <taxon>Bacillota</taxon>
        <taxon>Clostridia</taxon>
        <taxon>Lachnospirales</taxon>
        <taxon>Lachnospiraceae</taxon>
        <taxon>Roseburia</taxon>
    </lineage>
</organism>
<sequence length="42" mass="4753">MLTLSFSFNLTFLFLISFSGFSAGNPKDGVCRLTFITYHNFP</sequence>
<reference evidence="1 2" key="2">
    <citation type="submission" date="2009-03" db="EMBL/GenBank/DDBJ databases">
        <title>Draft genome sequence of Roseburia inulinivorans (DSM 16841).</title>
        <authorList>
            <person name="Sudarsanam P."/>
            <person name="Ley R."/>
            <person name="Guruge J."/>
            <person name="Turnbaugh P.J."/>
            <person name="Mahowald M."/>
            <person name="Liep D."/>
            <person name="Gordon J."/>
        </authorList>
    </citation>
    <scope>NUCLEOTIDE SEQUENCE [LARGE SCALE GENOMIC DNA]</scope>
    <source>
        <strain evidence="1 2">DSM 16841</strain>
    </source>
</reference>
<accession>C0FXB1</accession>
<evidence type="ECO:0000313" key="1">
    <source>
        <dbReference type="EMBL" id="EEG92770.1"/>
    </source>
</evidence>
<dbReference type="AlphaFoldDB" id="C0FXB1"/>
<reference evidence="1 2" key="1">
    <citation type="submission" date="2009-02" db="EMBL/GenBank/DDBJ databases">
        <authorList>
            <person name="Fulton L."/>
            <person name="Clifton S."/>
            <person name="Fulton B."/>
            <person name="Xu J."/>
            <person name="Minx P."/>
            <person name="Pepin K.H."/>
            <person name="Johnson M."/>
            <person name="Bhonagiri V."/>
            <person name="Nash W.E."/>
            <person name="Mardis E.R."/>
            <person name="Wilson R.K."/>
        </authorList>
    </citation>
    <scope>NUCLEOTIDE SEQUENCE [LARGE SCALE GENOMIC DNA]</scope>
    <source>
        <strain evidence="1 2">DSM 16841</strain>
    </source>
</reference>